<organism evidence="1 2">
    <name type="scientific">Nephila pilipes</name>
    <name type="common">Giant wood spider</name>
    <name type="synonym">Nephila maculata</name>
    <dbReference type="NCBI Taxonomy" id="299642"/>
    <lineage>
        <taxon>Eukaryota</taxon>
        <taxon>Metazoa</taxon>
        <taxon>Ecdysozoa</taxon>
        <taxon>Arthropoda</taxon>
        <taxon>Chelicerata</taxon>
        <taxon>Arachnida</taxon>
        <taxon>Araneae</taxon>
        <taxon>Araneomorphae</taxon>
        <taxon>Entelegynae</taxon>
        <taxon>Araneoidea</taxon>
        <taxon>Nephilidae</taxon>
        <taxon>Nephila</taxon>
    </lineage>
</organism>
<sequence>MAYYYLDPCHFITAADLTWNAGLNYTKADLELFTDMNMYLWIEDNIRGGICYVEKRYSCSNNGFVPETFESKREETYIIAVDANNLYGYTMTQSLPIDLLLFCYLLVLNSHAAISDGVQVPFAAASALVLESRCGSREVRCGKKARLPRNFRKRMFSIRRSRSGGKKRNRNDSSAGYSTLRPFQVRFPEWNKKGEYERNFSKFGLECVPYVHVANRCSFRF</sequence>
<dbReference type="EMBL" id="BMAW01027187">
    <property type="protein sequence ID" value="GFU00915.1"/>
    <property type="molecule type" value="Genomic_DNA"/>
</dbReference>
<dbReference type="OrthoDB" id="6426053at2759"/>
<comment type="caution">
    <text evidence="1">The sequence shown here is derived from an EMBL/GenBank/DDBJ whole genome shotgun (WGS) entry which is preliminary data.</text>
</comment>
<dbReference type="PANTHER" id="PTHR31511">
    <property type="entry name" value="PROTEIN CBG23764"/>
    <property type="match status" value="1"/>
</dbReference>
<dbReference type="InterPro" id="IPR043502">
    <property type="entry name" value="DNA/RNA_pol_sf"/>
</dbReference>
<dbReference type="AlphaFoldDB" id="A0A8X6UCK9"/>
<dbReference type="SUPFAM" id="SSF56672">
    <property type="entry name" value="DNA/RNA polymerases"/>
    <property type="match status" value="1"/>
</dbReference>
<keyword evidence="2" id="KW-1185">Reference proteome</keyword>
<reference evidence="1" key="1">
    <citation type="submission" date="2020-08" db="EMBL/GenBank/DDBJ databases">
        <title>Multicomponent nature underlies the extraordinary mechanical properties of spider dragline silk.</title>
        <authorList>
            <person name="Kono N."/>
            <person name="Nakamura H."/>
            <person name="Mori M."/>
            <person name="Yoshida Y."/>
            <person name="Ohtoshi R."/>
            <person name="Malay A.D."/>
            <person name="Moran D.A.P."/>
            <person name="Tomita M."/>
            <person name="Numata K."/>
            <person name="Arakawa K."/>
        </authorList>
    </citation>
    <scope>NUCLEOTIDE SEQUENCE</scope>
</reference>
<dbReference type="GO" id="GO:0071897">
    <property type="term" value="P:DNA biosynthetic process"/>
    <property type="evidence" value="ECO:0007669"/>
    <property type="project" value="UniProtKB-ARBA"/>
</dbReference>
<name>A0A8X6UCK9_NEPPI</name>
<accession>A0A8X6UCK9</accession>
<evidence type="ECO:0000313" key="2">
    <source>
        <dbReference type="Proteomes" id="UP000887013"/>
    </source>
</evidence>
<gene>
    <name evidence="1" type="primary">AVEN_136061_1</name>
    <name evidence="1" type="ORF">NPIL_597171</name>
</gene>
<evidence type="ECO:0008006" key="3">
    <source>
        <dbReference type="Google" id="ProtNLM"/>
    </source>
</evidence>
<dbReference type="Proteomes" id="UP000887013">
    <property type="component" value="Unassembled WGS sequence"/>
</dbReference>
<dbReference type="PANTHER" id="PTHR31511:SF12">
    <property type="entry name" value="RHO TERMINATION FACTOR N-TERMINAL DOMAIN-CONTAINING PROTEIN"/>
    <property type="match status" value="1"/>
</dbReference>
<protein>
    <recommendedName>
        <fullName evidence="3">DNA-directed DNA polymerase</fullName>
    </recommendedName>
</protein>
<evidence type="ECO:0000313" key="1">
    <source>
        <dbReference type="EMBL" id="GFU00915.1"/>
    </source>
</evidence>
<proteinExistence type="predicted"/>